<dbReference type="Proteomes" id="UP000219452">
    <property type="component" value="Unassembled WGS sequence"/>
</dbReference>
<dbReference type="Pfam" id="PF25183">
    <property type="entry name" value="OMP_b-brl_4"/>
    <property type="match status" value="2"/>
</dbReference>
<dbReference type="OrthoDB" id="9768147at2"/>
<protein>
    <submittedName>
        <fullName evidence="3">Carboxypeptidase regulatory-like domain-containing protein</fullName>
    </submittedName>
</protein>
<evidence type="ECO:0000256" key="1">
    <source>
        <dbReference type="SAM" id="SignalP"/>
    </source>
</evidence>
<evidence type="ECO:0000259" key="2">
    <source>
        <dbReference type="Pfam" id="PF25183"/>
    </source>
</evidence>
<accession>A0A286GIG6</accession>
<dbReference type="EMBL" id="OCNH01000004">
    <property type="protein sequence ID" value="SOD95333.1"/>
    <property type="molecule type" value="Genomic_DNA"/>
</dbReference>
<dbReference type="Gene3D" id="2.60.40.1120">
    <property type="entry name" value="Carboxypeptidase-like, regulatory domain"/>
    <property type="match status" value="1"/>
</dbReference>
<keyword evidence="3" id="KW-0378">Hydrolase</keyword>
<keyword evidence="4" id="KW-1185">Reference proteome</keyword>
<feature type="chain" id="PRO_5013261890" evidence="1">
    <location>
        <begin position="23"/>
        <end position="1053"/>
    </location>
</feature>
<name>A0A286GIG6_9BACT</name>
<dbReference type="InterPro" id="IPR057601">
    <property type="entry name" value="Oar-like_b-barrel"/>
</dbReference>
<dbReference type="AlphaFoldDB" id="A0A286GIG6"/>
<dbReference type="Pfam" id="PF13620">
    <property type="entry name" value="CarboxypepD_reg"/>
    <property type="match status" value="1"/>
</dbReference>
<dbReference type="SUPFAM" id="SSF56935">
    <property type="entry name" value="Porins"/>
    <property type="match status" value="1"/>
</dbReference>
<keyword evidence="3" id="KW-0645">Protease</keyword>
<evidence type="ECO:0000313" key="3">
    <source>
        <dbReference type="EMBL" id="SOD95333.1"/>
    </source>
</evidence>
<dbReference type="RefSeq" id="WP_097129132.1">
    <property type="nucleotide sequence ID" value="NZ_OCNH01000004.1"/>
</dbReference>
<feature type="signal peptide" evidence="1">
    <location>
        <begin position="1"/>
        <end position="22"/>
    </location>
</feature>
<feature type="domain" description="TonB-dependent transporter Oar-like beta-barrel" evidence="2">
    <location>
        <begin position="231"/>
        <end position="299"/>
    </location>
</feature>
<keyword evidence="1" id="KW-0732">Signal</keyword>
<feature type="domain" description="TonB-dependent transporter Oar-like beta-barrel" evidence="2">
    <location>
        <begin position="344"/>
        <end position="998"/>
    </location>
</feature>
<dbReference type="InterPro" id="IPR008969">
    <property type="entry name" value="CarboxyPept-like_regulatory"/>
</dbReference>
<organism evidence="3 4">
    <name type="scientific">Spirosoma fluviale</name>
    <dbReference type="NCBI Taxonomy" id="1597977"/>
    <lineage>
        <taxon>Bacteria</taxon>
        <taxon>Pseudomonadati</taxon>
        <taxon>Bacteroidota</taxon>
        <taxon>Cytophagia</taxon>
        <taxon>Cytophagales</taxon>
        <taxon>Cytophagaceae</taxon>
        <taxon>Spirosoma</taxon>
    </lineage>
</organism>
<sequence length="1053" mass="116153">MVNFSRLFFILTLLLTTHLSNAQTNLAGISGRIIDQDGKPLEMATVQIKNESTGFKANTVSNEKGEFRLKELPLGAPYSITVQFVGMATQSQTGFALNQGDLLQVSFKMVENSQQLETVVISSTSLTNKIENIGTATAITAKDINRLPVNGRNFSTLADLSPLSTGNSLGGQLGSATNFTIDGMAARSTIAGGQPSGAYSITMEAVREFQVVTNQYDVTYGNAGGGTISTVTKSGTNKLSGSAFTFLRTNWLSSPYGLNQQKRNLPFNTSQYGFSLGGPIIKDKLHFFVAWDRQASTQPLLIAPIQSTADALRYNVTQATEDKFLSIARSKYGVGNAPQFGQFTRFKNTQALFARIDWQINAKNLLTIRDNYIYDLDNQSDGDNTAINMYEVYSTRKSSNNSLLASLRTTISPKVTNELKLQHFWEYNKMYANPQLPEANIPRATVANVASVNPTDSTKTLFTSIQLGGQRYGGDYFNNNLVQLVDNLYVNTNKFNFTFGAGLTFSNQNSIYGSETNGRFWYTGLDAFNNLAPYRFTRDVYLSDTPNVKFNVLIPTVYAQAQTTVAPGLNVTGGIRIDYTDYLTKPNFNQTVFNTLGLRTDNKLATLQIQPRVQLTWDVRQDGKDIVRLGGGILGSALNPYSMINNMLFDGSHIASIDVTGNLVPKPNFPAYRANPATAPGQDLVNNPDVPKLYTINMNGKDAKVPTVYKINGSYSHFFSPNFRMSIAGYMSFARNNYTYIDKNMVDQPYFTLSQEASRPVYVPASSILTSNGSQNWTLGRKTTEVGRVLELESLGKVNQAAVVLDANYRYVRDGEIALSYTWNQTKDNTSYNGNVANTATLVQYTAGDPRLLNRINYSDNHFQNKIVVYGNTPTFYGFNLGFRFSGLSGTRYSMIVNGNINGDFVETNDLAFVFDPNNPETPQYLRDGINAILNNPNVEKSAKDYIRSSFGKVAERNGGVNPFYGTVDLRLTYKVKTFKNQYLELSGDLFNTANLINKAWGVNHALGATTLLSRAGFDPATNNYKYVVNTNAGVSGLSGNPYQFQLGARYGF</sequence>
<reference evidence="4" key="1">
    <citation type="submission" date="2017-09" db="EMBL/GenBank/DDBJ databases">
        <authorList>
            <person name="Varghese N."/>
            <person name="Submissions S."/>
        </authorList>
    </citation>
    <scope>NUCLEOTIDE SEQUENCE [LARGE SCALE GENOMIC DNA]</scope>
    <source>
        <strain evidence="4">DSM 29961</strain>
    </source>
</reference>
<dbReference type="GO" id="GO:0004180">
    <property type="term" value="F:carboxypeptidase activity"/>
    <property type="evidence" value="ECO:0007669"/>
    <property type="project" value="UniProtKB-KW"/>
</dbReference>
<dbReference type="SUPFAM" id="SSF49464">
    <property type="entry name" value="Carboxypeptidase regulatory domain-like"/>
    <property type="match status" value="1"/>
</dbReference>
<gene>
    <name evidence="3" type="ORF">SAMN06269250_4821</name>
</gene>
<proteinExistence type="predicted"/>
<evidence type="ECO:0000313" key="4">
    <source>
        <dbReference type="Proteomes" id="UP000219452"/>
    </source>
</evidence>
<keyword evidence="3" id="KW-0121">Carboxypeptidase</keyword>